<protein>
    <submittedName>
        <fullName evidence="2">Uncharacterized protein</fullName>
    </submittedName>
</protein>
<comment type="caution">
    <text evidence="2">The sequence shown here is derived from an EMBL/GenBank/DDBJ whole genome shotgun (WGS) entry which is preliminary data.</text>
</comment>
<name>A0AAW2XYN3_9LAMI</name>
<reference evidence="2" key="1">
    <citation type="submission" date="2020-06" db="EMBL/GenBank/DDBJ databases">
        <authorList>
            <person name="Li T."/>
            <person name="Hu X."/>
            <person name="Zhang T."/>
            <person name="Song X."/>
            <person name="Zhang H."/>
            <person name="Dai N."/>
            <person name="Sheng W."/>
            <person name="Hou X."/>
            <person name="Wei L."/>
        </authorList>
    </citation>
    <scope>NUCLEOTIDE SEQUENCE</scope>
    <source>
        <strain evidence="2">KEN1</strain>
        <tissue evidence="2">Leaf</tissue>
    </source>
</reference>
<gene>
    <name evidence="2" type="ORF">Slati_0542900</name>
</gene>
<accession>A0AAW2XYN3</accession>
<feature type="region of interest" description="Disordered" evidence="1">
    <location>
        <begin position="53"/>
        <end position="91"/>
    </location>
</feature>
<evidence type="ECO:0000313" key="2">
    <source>
        <dbReference type="EMBL" id="KAL0459157.1"/>
    </source>
</evidence>
<sequence>MAPPKLRLNSLEPIQIEAFIANMGPFTKAESYFADANLYLNYDEMQEAMPLKFSTSQPIKEVRSKPAPSESNAEEFSKLTIDEVPTNENHK</sequence>
<reference evidence="2" key="2">
    <citation type="journal article" date="2024" name="Plant">
        <title>Genomic evolution and insights into agronomic trait innovations of Sesamum species.</title>
        <authorList>
            <person name="Miao H."/>
            <person name="Wang L."/>
            <person name="Qu L."/>
            <person name="Liu H."/>
            <person name="Sun Y."/>
            <person name="Le M."/>
            <person name="Wang Q."/>
            <person name="Wei S."/>
            <person name="Zheng Y."/>
            <person name="Lin W."/>
            <person name="Duan Y."/>
            <person name="Cao H."/>
            <person name="Xiong S."/>
            <person name="Wang X."/>
            <person name="Wei L."/>
            <person name="Li C."/>
            <person name="Ma Q."/>
            <person name="Ju M."/>
            <person name="Zhao R."/>
            <person name="Li G."/>
            <person name="Mu C."/>
            <person name="Tian Q."/>
            <person name="Mei H."/>
            <person name="Zhang T."/>
            <person name="Gao T."/>
            <person name="Zhang H."/>
        </authorList>
    </citation>
    <scope>NUCLEOTIDE SEQUENCE</scope>
    <source>
        <strain evidence="2">KEN1</strain>
    </source>
</reference>
<organism evidence="2">
    <name type="scientific">Sesamum latifolium</name>
    <dbReference type="NCBI Taxonomy" id="2727402"/>
    <lineage>
        <taxon>Eukaryota</taxon>
        <taxon>Viridiplantae</taxon>
        <taxon>Streptophyta</taxon>
        <taxon>Embryophyta</taxon>
        <taxon>Tracheophyta</taxon>
        <taxon>Spermatophyta</taxon>
        <taxon>Magnoliopsida</taxon>
        <taxon>eudicotyledons</taxon>
        <taxon>Gunneridae</taxon>
        <taxon>Pentapetalae</taxon>
        <taxon>asterids</taxon>
        <taxon>lamiids</taxon>
        <taxon>Lamiales</taxon>
        <taxon>Pedaliaceae</taxon>
        <taxon>Sesamum</taxon>
    </lineage>
</organism>
<evidence type="ECO:0000256" key="1">
    <source>
        <dbReference type="SAM" id="MobiDB-lite"/>
    </source>
</evidence>
<dbReference type="AlphaFoldDB" id="A0AAW2XYN3"/>
<proteinExistence type="predicted"/>
<dbReference type="EMBL" id="JACGWN010000002">
    <property type="protein sequence ID" value="KAL0459157.1"/>
    <property type="molecule type" value="Genomic_DNA"/>
</dbReference>